<dbReference type="Proteomes" id="UP000641514">
    <property type="component" value="Unassembled WGS sequence"/>
</dbReference>
<dbReference type="InterPro" id="IPR014748">
    <property type="entry name" value="Enoyl-CoA_hydra_C"/>
</dbReference>
<dbReference type="InterPro" id="IPR029045">
    <property type="entry name" value="ClpP/crotonase-like_dom_sf"/>
</dbReference>
<dbReference type="InterPro" id="IPR040771">
    <property type="entry name" value="TLP1_add_C"/>
</dbReference>
<dbReference type="CDD" id="cd07812">
    <property type="entry name" value="SRPBCC"/>
    <property type="match status" value="1"/>
</dbReference>
<dbReference type="SUPFAM" id="SSF53901">
    <property type="entry name" value="Thiolase-like"/>
    <property type="match status" value="2"/>
</dbReference>
<dbReference type="Gene3D" id="3.40.47.10">
    <property type="match status" value="1"/>
</dbReference>
<dbReference type="Pfam" id="PF10604">
    <property type="entry name" value="Polyketide_cyc2"/>
    <property type="match status" value="1"/>
</dbReference>
<sequence>MRMKIRTFVSLAPSTARALVQSILSTTQRGDSQSGSSHHAEPTMTFEREFSHLFAESTDVTATPETVMTHVLDFANYGDWFTLHSGWPSPPPSSLSVGDTFEQNARIMGTPVRLSWTVTTLTDFSLAIEGTGPMGAHAAIGITATPHNSSGTTVTVTNGFHSDALKGPMGAIVSRAMRTATVESLANFRTVLGDTEDASALPARPKPTIPPKPEPVLHLPSGTTIDPWTPVIVGVGQVTHNPDDGSRDPMELAVSAAQRALDDATHPTLPAQRTRVSTVPSTSWSYGDHQSAILANELNIVSPDLAQSAPLGGDGPLRLVNNAADAITHGEIDFAVISGAEAFASLSRHGTNDTWNRDTTTPFAPLRLGSDRSGNNHAEEETGLLTPTVMYGLMDTALRGRLGHTIADHREKITRLWAGFSTVAANNPYAWIREQLSADDIGKPTESNRPIATPYTKLMTANITVDQGAAVVIASAAAAHEAGIPQEQWVFVHAGAYADEEWFVSERHTLGEVPAIGAIGDALTQHLGAPVSDADHIDLYSCFPFAVYAAARELNLPLDDPKKPLTCTGGLTFAGGPLNNYATHGLASVTAAVRNNPGSTGLATALGWYATKHAATVVSTNPPRQQFRDLNVGTRMQRPAARSVTATHTGSATVETYTVTYSPDGAPEAVIFSALLEDGTRWISRSTDSELIAQALETDLIGATLDNRGALTVEGGNQPDRVNTIIDSTVKDPLLKVQWEGPLCILTLNRPEVRNAINLELALALERAIDDFEADSEAIVAILTGVGQDFCTGMDLKAAAQGQYPIAPSRGLLGITGRPPQKPIIAAVEGNALAGGCEIALACDLIVAAKDATFGLPEPKRGLVAAAGGVLRLAQRLPRPIALEMALTGEPIAAPRVHQLGLINAVARPGTALKVARELAGKIAPNAPLSLQLSKQIVDEWHDWPTNEAYGRQSDIASEASFSADAQEGIAAFDEKRTPNWTGR</sequence>
<evidence type="ECO:0000256" key="6">
    <source>
        <dbReference type="RuleBase" id="RU003707"/>
    </source>
</evidence>
<protein>
    <recommendedName>
        <fullName evidence="9">Thiolase-like protein type 1 additional C-terminal domain-containing protein</fullName>
    </recommendedName>
</protein>
<evidence type="ECO:0000256" key="1">
    <source>
        <dbReference type="ARBA" id="ARBA00002994"/>
    </source>
</evidence>
<comment type="caution">
    <text evidence="10">The sequence shown here is derived from an EMBL/GenBank/DDBJ whole genome shotgun (WGS) entry which is preliminary data.</text>
</comment>
<keyword evidence="11" id="KW-1185">Reference proteome</keyword>
<evidence type="ECO:0000313" key="11">
    <source>
        <dbReference type="Proteomes" id="UP000641514"/>
    </source>
</evidence>
<dbReference type="Pfam" id="PF00378">
    <property type="entry name" value="ECH_1"/>
    <property type="match status" value="1"/>
</dbReference>
<keyword evidence="8" id="KW-0732">Signal</keyword>
<keyword evidence="3" id="KW-0276">Fatty acid metabolism</keyword>
<dbReference type="Gene3D" id="1.10.12.10">
    <property type="entry name" value="Lyase 2-enoyl-coa Hydratase, Chain A, domain 2"/>
    <property type="match status" value="1"/>
</dbReference>
<comment type="function">
    <text evidence="1">Could possibly oxidize fatty acids using specific components.</text>
</comment>
<accession>A0A916UFP8</accession>
<dbReference type="InterPro" id="IPR018376">
    <property type="entry name" value="Enoyl-CoA_hyd/isom_CS"/>
</dbReference>
<dbReference type="GO" id="GO:0016746">
    <property type="term" value="F:acyltransferase activity"/>
    <property type="evidence" value="ECO:0007669"/>
    <property type="project" value="InterPro"/>
</dbReference>
<feature type="region of interest" description="Disordered" evidence="7">
    <location>
        <begin position="349"/>
        <end position="378"/>
    </location>
</feature>
<proteinExistence type="inferred from homology"/>
<keyword evidence="3" id="KW-0443">Lipid metabolism</keyword>
<evidence type="ECO:0000256" key="8">
    <source>
        <dbReference type="SAM" id="SignalP"/>
    </source>
</evidence>
<evidence type="ECO:0000256" key="5">
    <source>
        <dbReference type="ARBA" id="ARBA00023717"/>
    </source>
</evidence>
<dbReference type="GO" id="GO:0006631">
    <property type="term" value="P:fatty acid metabolic process"/>
    <property type="evidence" value="ECO:0007669"/>
    <property type="project" value="UniProtKB-KW"/>
</dbReference>
<dbReference type="Pfam" id="PF18313">
    <property type="entry name" value="TLP1_add_C"/>
    <property type="match status" value="1"/>
</dbReference>
<evidence type="ECO:0000256" key="4">
    <source>
        <dbReference type="ARBA" id="ARBA00023709"/>
    </source>
</evidence>
<evidence type="ECO:0000256" key="2">
    <source>
        <dbReference type="ARBA" id="ARBA00005254"/>
    </source>
</evidence>
<reference evidence="10" key="1">
    <citation type="journal article" date="2014" name="Int. J. Syst. Evol. Microbiol.">
        <title>Complete genome sequence of Corynebacterium casei LMG S-19264T (=DSM 44701T), isolated from a smear-ripened cheese.</title>
        <authorList>
            <consortium name="US DOE Joint Genome Institute (JGI-PGF)"/>
            <person name="Walter F."/>
            <person name="Albersmeier A."/>
            <person name="Kalinowski J."/>
            <person name="Ruckert C."/>
        </authorList>
    </citation>
    <scope>NUCLEOTIDE SEQUENCE</scope>
    <source>
        <strain evidence="10">CGMCC 1.15478</strain>
    </source>
</reference>
<dbReference type="PANTHER" id="PTHR43802:SF1">
    <property type="entry name" value="IP11341P-RELATED"/>
    <property type="match status" value="1"/>
</dbReference>
<evidence type="ECO:0000256" key="3">
    <source>
        <dbReference type="ARBA" id="ARBA00022832"/>
    </source>
</evidence>
<dbReference type="Gene3D" id="2.40.50.840">
    <property type="match status" value="1"/>
</dbReference>
<dbReference type="InterPro" id="IPR023393">
    <property type="entry name" value="START-like_dom_sf"/>
</dbReference>
<name>A0A916UFP8_9ACTN</name>
<dbReference type="NCBIfam" id="NF006100">
    <property type="entry name" value="PRK08252.1"/>
    <property type="match status" value="1"/>
</dbReference>
<dbReference type="Gene3D" id="3.30.530.20">
    <property type="match status" value="1"/>
</dbReference>
<gene>
    <name evidence="10" type="ORF">GCM10011410_24490</name>
</gene>
<reference evidence="10" key="2">
    <citation type="submission" date="2020-09" db="EMBL/GenBank/DDBJ databases">
        <authorList>
            <person name="Sun Q."/>
            <person name="Zhou Y."/>
        </authorList>
    </citation>
    <scope>NUCLEOTIDE SEQUENCE</scope>
    <source>
        <strain evidence="10">CGMCC 1.15478</strain>
    </source>
</reference>
<dbReference type="PROSITE" id="PS00166">
    <property type="entry name" value="ENOYL_COA_HYDRATASE"/>
    <property type="match status" value="1"/>
</dbReference>
<organism evidence="10 11">
    <name type="scientific">Hoyosella rhizosphaerae</name>
    <dbReference type="NCBI Taxonomy" id="1755582"/>
    <lineage>
        <taxon>Bacteria</taxon>
        <taxon>Bacillati</taxon>
        <taxon>Actinomycetota</taxon>
        <taxon>Actinomycetes</taxon>
        <taxon>Mycobacteriales</taxon>
        <taxon>Hoyosellaceae</taxon>
        <taxon>Hoyosella</taxon>
    </lineage>
</organism>
<dbReference type="InterPro" id="IPR019587">
    <property type="entry name" value="Polyketide_cyclase/dehydratase"/>
</dbReference>
<comment type="similarity">
    <text evidence="2 6">Belongs to the enoyl-CoA hydratase/isomerase family.</text>
</comment>
<feature type="chain" id="PRO_5037893879" description="Thiolase-like protein type 1 additional C-terminal domain-containing protein" evidence="8">
    <location>
        <begin position="19"/>
        <end position="984"/>
    </location>
</feature>
<dbReference type="SUPFAM" id="SSF52096">
    <property type="entry name" value="ClpP/crotonase"/>
    <property type="match status" value="1"/>
</dbReference>
<dbReference type="CDD" id="cd06558">
    <property type="entry name" value="crotonase-like"/>
    <property type="match status" value="1"/>
</dbReference>
<feature type="compositionally biased region" description="Polar residues" evidence="7">
    <location>
        <begin position="349"/>
        <end position="362"/>
    </location>
</feature>
<evidence type="ECO:0000259" key="9">
    <source>
        <dbReference type="Pfam" id="PF18313"/>
    </source>
</evidence>
<dbReference type="Gene3D" id="3.90.226.10">
    <property type="entry name" value="2-enoyl-CoA Hydratase, Chain A, domain 1"/>
    <property type="match status" value="1"/>
</dbReference>
<evidence type="ECO:0000313" key="10">
    <source>
        <dbReference type="EMBL" id="GGC70708.1"/>
    </source>
</evidence>
<dbReference type="PANTHER" id="PTHR43802">
    <property type="entry name" value="ENOYL-COA HYDRATASE"/>
    <property type="match status" value="1"/>
</dbReference>
<dbReference type="GO" id="GO:0004300">
    <property type="term" value="F:enoyl-CoA hydratase activity"/>
    <property type="evidence" value="ECO:0007669"/>
    <property type="project" value="UniProtKB-EC"/>
</dbReference>
<comment type="catalytic activity">
    <reaction evidence="5">
        <text>a 4-saturated-(3S)-3-hydroxyacyl-CoA = a (3E)-enoyl-CoA + H2O</text>
        <dbReference type="Rhea" id="RHEA:20724"/>
        <dbReference type="ChEBI" id="CHEBI:15377"/>
        <dbReference type="ChEBI" id="CHEBI:58521"/>
        <dbReference type="ChEBI" id="CHEBI:137480"/>
        <dbReference type="EC" id="4.2.1.17"/>
    </reaction>
</comment>
<dbReference type="InterPro" id="IPR016039">
    <property type="entry name" value="Thiolase-like"/>
</dbReference>
<feature type="signal peptide" evidence="8">
    <location>
        <begin position="1"/>
        <end position="18"/>
    </location>
</feature>
<evidence type="ECO:0000256" key="7">
    <source>
        <dbReference type="SAM" id="MobiDB-lite"/>
    </source>
</evidence>
<feature type="domain" description="Thiolase-like protein type 1 additional C-terminal" evidence="9">
    <location>
        <begin position="636"/>
        <end position="705"/>
    </location>
</feature>
<comment type="catalytic activity">
    <reaction evidence="4">
        <text>a (3S)-3-hydroxyacyl-CoA = a (2E)-enoyl-CoA + H2O</text>
        <dbReference type="Rhea" id="RHEA:16105"/>
        <dbReference type="ChEBI" id="CHEBI:15377"/>
        <dbReference type="ChEBI" id="CHEBI:57318"/>
        <dbReference type="ChEBI" id="CHEBI:58856"/>
        <dbReference type="EC" id="4.2.1.17"/>
    </reaction>
</comment>
<dbReference type="InterPro" id="IPR001753">
    <property type="entry name" value="Enoyl-CoA_hydra/iso"/>
</dbReference>
<dbReference type="SUPFAM" id="SSF55961">
    <property type="entry name" value="Bet v1-like"/>
    <property type="match status" value="1"/>
</dbReference>
<dbReference type="EMBL" id="BMJH01000003">
    <property type="protein sequence ID" value="GGC70708.1"/>
    <property type="molecule type" value="Genomic_DNA"/>
</dbReference>
<dbReference type="AlphaFoldDB" id="A0A916UFP8"/>